<keyword evidence="1" id="KW-1133">Transmembrane helix</keyword>
<evidence type="ECO:0000313" key="2">
    <source>
        <dbReference type="EMBL" id="URD75651.1"/>
    </source>
</evidence>
<organism evidence="2 3">
    <name type="scientific">Musa troglodytarum</name>
    <name type="common">fe'i banana</name>
    <dbReference type="NCBI Taxonomy" id="320322"/>
    <lineage>
        <taxon>Eukaryota</taxon>
        <taxon>Viridiplantae</taxon>
        <taxon>Streptophyta</taxon>
        <taxon>Embryophyta</taxon>
        <taxon>Tracheophyta</taxon>
        <taxon>Spermatophyta</taxon>
        <taxon>Magnoliopsida</taxon>
        <taxon>Liliopsida</taxon>
        <taxon>Zingiberales</taxon>
        <taxon>Musaceae</taxon>
        <taxon>Musa</taxon>
    </lineage>
</organism>
<feature type="transmembrane region" description="Helical" evidence="1">
    <location>
        <begin position="12"/>
        <end position="32"/>
    </location>
</feature>
<reference evidence="2" key="1">
    <citation type="submission" date="2022-05" db="EMBL/GenBank/DDBJ databases">
        <title>The Musa troglodytarum L. genome provides insights into the mechanism of non-climacteric behaviour and enrichment of carotenoids.</title>
        <authorList>
            <person name="Wang J."/>
        </authorList>
    </citation>
    <scope>NUCLEOTIDE SEQUENCE</scope>
    <source>
        <tissue evidence="2">Leaf</tissue>
    </source>
</reference>
<keyword evidence="3" id="KW-1185">Reference proteome</keyword>
<gene>
    <name evidence="2" type="ORF">MUK42_36369</name>
</gene>
<accession>A0A9E7EEX0</accession>
<keyword evidence="1" id="KW-0812">Transmembrane</keyword>
<dbReference type="EMBL" id="CP097502">
    <property type="protein sequence ID" value="URD75651.1"/>
    <property type="molecule type" value="Genomic_DNA"/>
</dbReference>
<evidence type="ECO:0000256" key="1">
    <source>
        <dbReference type="SAM" id="Phobius"/>
    </source>
</evidence>
<sequence length="201" mass="22717">MENDSDRILRFMFPIIVAIVVIRVIYVLYWTGKPVRSSTSHSPRTFIVLGSGCEIVRIHYDDVVPNHYKCSDAHNKRKVETPADSFGVMDSTRKIAPCIVGSNQDERGLPEAAERVVAVVLPVMSDSRRHCDDAVTFRSTSPSPLSSWNLPKEENNSRPIHCTMWANCPLLHFPSWGAHRCLRRPKLPFPKMPSLHARGQS</sequence>
<dbReference type="GO" id="GO:0016740">
    <property type="term" value="F:transferase activity"/>
    <property type="evidence" value="ECO:0007669"/>
    <property type="project" value="UniProtKB-KW"/>
</dbReference>
<proteinExistence type="predicted"/>
<keyword evidence="1" id="KW-0472">Membrane</keyword>
<evidence type="ECO:0000313" key="3">
    <source>
        <dbReference type="Proteomes" id="UP001055439"/>
    </source>
</evidence>
<name>A0A9E7EEX0_9LILI</name>
<keyword evidence="2" id="KW-0808">Transferase</keyword>
<dbReference type="Proteomes" id="UP001055439">
    <property type="component" value="Chromosome 1"/>
</dbReference>
<dbReference type="AlphaFoldDB" id="A0A9E7EEX0"/>
<protein>
    <submittedName>
        <fullName evidence="2">UDP-N-acetylglucosamine transferase subunit ALG14</fullName>
    </submittedName>
</protein>